<evidence type="ECO:0000313" key="1">
    <source>
        <dbReference type="EMBL" id="GCE96059.1"/>
    </source>
</evidence>
<dbReference type="Proteomes" id="UP000326169">
    <property type="component" value="Unassembled WGS sequence"/>
</dbReference>
<name>A0A5M3TET1_LIMPL</name>
<keyword evidence="2" id="KW-1185">Reference proteome</keyword>
<protein>
    <recommendedName>
        <fullName evidence="3">Transposase</fullName>
    </recommendedName>
</protein>
<accession>A0A5M3TET1</accession>
<gene>
    <name evidence="1" type="ORF">NIES46_41260</name>
</gene>
<organism evidence="1 2">
    <name type="scientific">Limnospira platensis NIES-46</name>
    <dbReference type="NCBI Taxonomy" id="1236695"/>
    <lineage>
        <taxon>Bacteria</taxon>
        <taxon>Bacillati</taxon>
        <taxon>Cyanobacteriota</taxon>
        <taxon>Cyanophyceae</taxon>
        <taxon>Oscillatoriophycideae</taxon>
        <taxon>Oscillatoriales</taxon>
        <taxon>Sirenicapillariaceae</taxon>
        <taxon>Limnospira</taxon>
    </lineage>
</organism>
<sequence length="49" mass="5867">MVRHIGYFLLPILPEISAKIATSFSGFLAQKLREVLNFYFFFKIYHYHV</sequence>
<reference evidence="1 2" key="1">
    <citation type="journal article" date="2019" name="J Genomics">
        <title>The Draft Genome of a Hydrogen-producing Cyanobacterium, Arthrospira platensis NIES-46.</title>
        <authorList>
            <person name="Suzuki S."/>
            <person name="Yamaguchi H."/>
            <person name="Kawachi M."/>
        </authorList>
    </citation>
    <scope>NUCLEOTIDE SEQUENCE [LARGE SCALE GENOMIC DNA]</scope>
    <source>
        <strain evidence="1 2">NIES-46</strain>
    </source>
</reference>
<dbReference type="EMBL" id="BIMW01000171">
    <property type="protein sequence ID" value="GCE96059.1"/>
    <property type="molecule type" value="Genomic_DNA"/>
</dbReference>
<comment type="caution">
    <text evidence="1">The sequence shown here is derived from an EMBL/GenBank/DDBJ whole genome shotgun (WGS) entry which is preliminary data.</text>
</comment>
<evidence type="ECO:0008006" key="3">
    <source>
        <dbReference type="Google" id="ProtNLM"/>
    </source>
</evidence>
<evidence type="ECO:0000313" key="2">
    <source>
        <dbReference type="Proteomes" id="UP000326169"/>
    </source>
</evidence>
<proteinExistence type="predicted"/>